<keyword evidence="1" id="KW-0175">Coiled coil</keyword>
<evidence type="ECO:0000313" key="2">
    <source>
        <dbReference type="EMBL" id="KAL1520729.1"/>
    </source>
</evidence>
<proteinExistence type="predicted"/>
<feature type="coiled-coil region" evidence="1">
    <location>
        <begin position="138"/>
        <end position="264"/>
    </location>
</feature>
<keyword evidence="3" id="KW-1185">Reference proteome</keyword>
<protein>
    <submittedName>
        <fullName evidence="2">Uncharacterized protein</fullName>
    </submittedName>
</protein>
<gene>
    <name evidence="2" type="ORF">AB1Y20_022297</name>
</gene>
<name>A0AB34JGN7_PRYPA</name>
<reference evidence="2 3" key="1">
    <citation type="journal article" date="2024" name="Science">
        <title>Giant polyketide synthase enzymes in the biosynthesis of giant marine polyether toxins.</title>
        <authorList>
            <person name="Fallon T.R."/>
            <person name="Shende V.V."/>
            <person name="Wierzbicki I.H."/>
            <person name="Pendleton A.L."/>
            <person name="Watervoot N.F."/>
            <person name="Auber R.P."/>
            <person name="Gonzalez D.J."/>
            <person name="Wisecaver J.H."/>
            <person name="Moore B.S."/>
        </authorList>
    </citation>
    <scope>NUCLEOTIDE SEQUENCE [LARGE SCALE GENOMIC DNA]</scope>
    <source>
        <strain evidence="2 3">12B1</strain>
    </source>
</reference>
<organism evidence="2 3">
    <name type="scientific">Prymnesium parvum</name>
    <name type="common">Toxic golden alga</name>
    <dbReference type="NCBI Taxonomy" id="97485"/>
    <lineage>
        <taxon>Eukaryota</taxon>
        <taxon>Haptista</taxon>
        <taxon>Haptophyta</taxon>
        <taxon>Prymnesiophyceae</taxon>
        <taxon>Prymnesiales</taxon>
        <taxon>Prymnesiaceae</taxon>
        <taxon>Prymnesium</taxon>
    </lineage>
</organism>
<accession>A0AB34JGN7</accession>
<sequence>MRVLSSRKCAARSFQRDSVGIDKFAPFSARPFLAMALAALLAPLAAAAAISPRVSQGCSIFPAAHATPLLSRAETPQMSSAFDALDEMKRKAWARLDGGSAAASVAVAARVEAAPPPPPPPTAPPVVRGVVEPPSAAMGELEAAVRQGQAALAAAQAELEALRQERDAAAARLQKLESDFAQGSGYAAETVSSLGDSLEAAQMQLSAREAELKEAKAARAAALQQRDAALKSAAAANGAAAAAAAEAAAARREAKEAVRRAEAAADIGAKLAAEWKVKALTLDGRAIIAEREAKRRALFERAPARRLRKRDWVMNRVGRVLRLIRRK</sequence>
<evidence type="ECO:0000256" key="1">
    <source>
        <dbReference type="SAM" id="Coils"/>
    </source>
</evidence>
<dbReference type="AlphaFoldDB" id="A0AB34JGN7"/>
<dbReference type="Proteomes" id="UP001515480">
    <property type="component" value="Unassembled WGS sequence"/>
</dbReference>
<dbReference type="EMBL" id="JBGBPQ010000008">
    <property type="protein sequence ID" value="KAL1520729.1"/>
    <property type="molecule type" value="Genomic_DNA"/>
</dbReference>
<evidence type="ECO:0000313" key="3">
    <source>
        <dbReference type="Proteomes" id="UP001515480"/>
    </source>
</evidence>
<comment type="caution">
    <text evidence="2">The sequence shown here is derived from an EMBL/GenBank/DDBJ whole genome shotgun (WGS) entry which is preliminary data.</text>
</comment>